<feature type="transmembrane region" description="Helical" evidence="10">
    <location>
        <begin position="612"/>
        <end position="630"/>
    </location>
</feature>
<comment type="similarity">
    <text evidence="2">Belongs to the ABC transporter superfamily. ABCG family. PDR (TC 3.A.1.205) subfamily.</text>
</comment>
<sequence>MASASPHVAALAKDPNELHRYVTSAVEAAMRRAMPRMEVRFRGLSVTADVLVSPQEDQDSRRAAAELPTLPNEVKHAVKRLRAKKNVERRQILHEISGVFRPGTMTLVLGHPGSGKSTLLKMLSGRFPMSSRVQVSGDITYNGKTQRELARHLAQFVVYVTQQDKHFGSLTVKETLEFAHRFSGGAQLPRHTAELLKNGSPEETEAAERAIEALLQHYPDIVMQHLGLENCKDTILGDSLTRGVSGGERKRVTLGEMEFGLKYVALMDEISTGLDSAATFDIVKTQRSIADTFRKTIVMSLLQPSPEVFALFDDVMLLNDGHVMYYGPRDGVLPYFNRLGLACPPHRDTADFLMDLGTPQQAPYERRTGMTAMPPRSAAEYGALYKQSAVYTSILEQLEEPQDPVLSQDVQDHMDPMPEFQQSYAENLATLLKRQLLITARNRPFLLGRTIMVLVMGMMYSTVFYQFDPRKVQVVMGTVFAAVLFLSLGQFSQLPTMMTEREIFYKQRRANFMRSSAYVLSFLASQIPVALVESLVFGSMMYWLCGFSSTASSYLNFEVLLFLTNMCFTAWFMFLSAWAPDLHVVEPVGLVTLLFFVLFAGFVILKSQMPDYLIWLYWIDPLAWSLRAVAVNEYRSPTLDVCTYRGVDYCAAYQRTMGEYYLSFYDIPSETYWIHYGMLFLLGATVVFAVLTAFFLEHRRHEAPENHDAVKKPSAETDSDTYAQLETPKSLRPATTDDATVIEVSRLPRERNFTPVTLAFQDLRYSVPDPHNPKQSLELLKGISGFAMPGTVTALMGSSGAGKTTLMDVIAGRKTGGTISGQILLNGYPVTDLVIRRATGYCEQVDVHLESATFREALTFSAFLRQSSDIPDAVKYDTVNECLELLDLSNLADRIVRGSSIEQLKRLTIGVELAAQPSVLFLDEPTSGLDARSAKVIMDGVRKVADSGRTVVCTIHQPSAEVFYVFDSLLLLKKGGETVYFGELGQDCRALVDYFEAIPGVKPLPSDYNPATWMLECIGAGVSNEVTADVDFVEYFRSSGQHKALMDVLDRDGLTRPAQGVEEIRFAKKRAATAATQFRFLLARSFNLYWRSASYNLTRFVISLCLALLFWLVFGNATYTTYQGINSAVGMVFLTSLFNGIVSFNSVLPIASEERNVFYRERAAQTYNTLWYFLASTIVEIPYVFTSGLIFTSIFFPAVGFQGFSTGVLYWVNVSMLVLMQTYFGQLLAYALPTVEVAAIIGVLLNSVFFLFMGFAPPSSELPSGYRWLYEITPQRYPFAILSALAFTDCDTPPVLDPTTGALSVASDKLGCQVLTGAPPQLGTLTVKAFVEGVFEMKYDDIWSHFGMIICFIGVFRVLGLLALRFINHQKR</sequence>
<evidence type="ECO:0000313" key="12">
    <source>
        <dbReference type="EMBL" id="KAJ0405426.1"/>
    </source>
</evidence>
<dbReference type="GO" id="GO:0005524">
    <property type="term" value="F:ATP binding"/>
    <property type="evidence" value="ECO:0007669"/>
    <property type="project" value="UniProtKB-KW"/>
</dbReference>
<feature type="transmembrane region" description="Helical" evidence="10">
    <location>
        <begin position="1342"/>
        <end position="1364"/>
    </location>
</feature>
<feature type="transmembrane region" description="Helical" evidence="10">
    <location>
        <begin position="446"/>
        <end position="465"/>
    </location>
</feature>
<feature type="transmembrane region" description="Helical" evidence="10">
    <location>
        <begin position="584"/>
        <end position="605"/>
    </location>
</feature>
<dbReference type="Gene3D" id="3.40.50.300">
    <property type="entry name" value="P-loop containing nucleotide triphosphate hydrolases"/>
    <property type="match status" value="2"/>
</dbReference>
<dbReference type="InterPro" id="IPR003439">
    <property type="entry name" value="ABC_transporter-like_ATP-bd"/>
</dbReference>
<dbReference type="FunFam" id="3.40.50.300:FF:000528">
    <property type="entry name" value="ABC transporter G family member 31"/>
    <property type="match status" value="1"/>
</dbReference>
<organism evidence="12 13">
    <name type="scientific">Pythium insidiosum</name>
    <name type="common">Pythiosis disease agent</name>
    <dbReference type="NCBI Taxonomy" id="114742"/>
    <lineage>
        <taxon>Eukaryota</taxon>
        <taxon>Sar</taxon>
        <taxon>Stramenopiles</taxon>
        <taxon>Oomycota</taxon>
        <taxon>Peronosporomycetes</taxon>
        <taxon>Pythiales</taxon>
        <taxon>Pythiaceae</taxon>
        <taxon>Pythium</taxon>
    </lineage>
</organism>
<feature type="domain" description="ABC transporter" evidence="11">
    <location>
        <begin position="758"/>
        <end position="1000"/>
    </location>
</feature>
<comment type="subcellular location">
    <subcellularLocation>
        <location evidence="1">Membrane</location>
        <topology evidence="1">Multi-pass membrane protein</topology>
    </subcellularLocation>
</comment>
<evidence type="ECO:0000256" key="8">
    <source>
        <dbReference type="ARBA" id="ARBA00023136"/>
    </source>
</evidence>
<keyword evidence="13" id="KW-1185">Reference proteome</keyword>
<evidence type="ECO:0000256" key="3">
    <source>
        <dbReference type="ARBA" id="ARBA00022448"/>
    </source>
</evidence>
<dbReference type="PANTHER" id="PTHR19241">
    <property type="entry name" value="ATP-BINDING CASSETTE TRANSPORTER"/>
    <property type="match status" value="1"/>
</dbReference>
<dbReference type="GO" id="GO:0140359">
    <property type="term" value="F:ABC-type transporter activity"/>
    <property type="evidence" value="ECO:0007669"/>
    <property type="project" value="InterPro"/>
</dbReference>
<evidence type="ECO:0000256" key="5">
    <source>
        <dbReference type="ARBA" id="ARBA00022741"/>
    </source>
</evidence>
<dbReference type="Pfam" id="PF19055">
    <property type="entry name" value="ABC2_membrane_7"/>
    <property type="match status" value="2"/>
</dbReference>
<dbReference type="InterPro" id="IPR043926">
    <property type="entry name" value="ABCG_dom"/>
</dbReference>
<dbReference type="SUPFAM" id="SSF52540">
    <property type="entry name" value="P-loop containing nucleoside triphosphate hydrolases"/>
    <property type="match status" value="2"/>
</dbReference>
<keyword evidence="5" id="KW-0547">Nucleotide-binding</keyword>
<keyword evidence="4 10" id="KW-0812">Transmembrane</keyword>
<dbReference type="InterPro" id="IPR003593">
    <property type="entry name" value="AAA+_ATPase"/>
</dbReference>
<dbReference type="EMBL" id="JAKCXM010000045">
    <property type="protein sequence ID" value="KAJ0405426.1"/>
    <property type="molecule type" value="Genomic_DNA"/>
</dbReference>
<dbReference type="PROSITE" id="PS50893">
    <property type="entry name" value="ABC_TRANSPORTER_2"/>
    <property type="match status" value="2"/>
</dbReference>
<feature type="transmembrane region" description="Helical" evidence="10">
    <location>
        <begin position="1169"/>
        <end position="1196"/>
    </location>
</feature>
<name>A0AAD5QCW8_PYTIN</name>
<dbReference type="InterPro" id="IPR010929">
    <property type="entry name" value="PDR_CDR_ABC"/>
</dbReference>
<feature type="transmembrane region" description="Helical" evidence="10">
    <location>
        <begin position="1208"/>
        <end position="1230"/>
    </location>
</feature>
<feature type="transmembrane region" description="Helical" evidence="10">
    <location>
        <begin position="518"/>
        <end position="545"/>
    </location>
</feature>
<dbReference type="InterPro" id="IPR013525">
    <property type="entry name" value="ABC2_TM"/>
</dbReference>
<dbReference type="InterPro" id="IPR034003">
    <property type="entry name" value="ABCG_PDR_2"/>
</dbReference>
<dbReference type="Pfam" id="PF01061">
    <property type="entry name" value="ABC2_membrane"/>
    <property type="match status" value="2"/>
</dbReference>
<gene>
    <name evidence="12" type="ORF">P43SY_005045</name>
</gene>
<feature type="transmembrane region" description="Helical" evidence="10">
    <location>
        <begin position="472"/>
        <end position="491"/>
    </location>
</feature>
<feature type="region of interest" description="Disordered" evidence="9">
    <location>
        <begin position="705"/>
        <end position="730"/>
    </location>
</feature>
<reference evidence="12" key="1">
    <citation type="submission" date="2021-12" db="EMBL/GenBank/DDBJ databases">
        <title>Prjna785345.</title>
        <authorList>
            <person name="Rujirawat T."/>
            <person name="Krajaejun T."/>
        </authorList>
    </citation>
    <scope>NUCLEOTIDE SEQUENCE</scope>
    <source>
        <strain evidence="12">Pi057C3</strain>
    </source>
</reference>
<protein>
    <recommendedName>
        <fullName evidence="11">ABC transporter domain-containing protein</fullName>
    </recommendedName>
</protein>
<keyword evidence="7 10" id="KW-1133">Transmembrane helix</keyword>
<feature type="transmembrane region" description="Helical" evidence="10">
    <location>
        <begin position="557"/>
        <end position="578"/>
    </location>
</feature>
<evidence type="ECO:0000256" key="1">
    <source>
        <dbReference type="ARBA" id="ARBA00004141"/>
    </source>
</evidence>
<feature type="transmembrane region" description="Helical" evidence="10">
    <location>
        <begin position="673"/>
        <end position="696"/>
    </location>
</feature>
<feature type="transmembrane region" description="Helical" evidence="10">
    <location>
        <begin position="1100"/>
        <end position="1119"/>
    </location>
</feature>
<feature type="domain" description="ABC transporter" evidence="11">
    <location>
        <begin position="78"/>
        <end position="345"/>
    </location>
</feature>
<feature type="transmembrane region" description="Helical" evidence="10">
    <location>
        <begin position="1237"/>
        <end position="1256"/>
    </location>
</feature>
<evidence type="ECO:0000313" key="13">
    <source>
        <dbReference type="Proteomes" id="UP001209570"/>
    </source>
</evidence>
<evidence type="ECO:0000256" key="4">
    <source>
        <dbReference type="ARBA" id="ARBA00022692"/>
    </source>
</evidence>
<dbReference type="Pfam" id="PF06422">
    <property type="entry name" value="PDR_CDR"/>
    <property type="match status" value="1"/>
</dbReference>
<evidence type="ECO:0000256" key="2">
    <source>
        <dbReference type="ARBA" id="ARBA00006012"/>
    </source>
</evidence>
<dbReference type="GO" id="GO:0016887">
    <property type="term" value="F:ATP hydrolysis activity"/>
    <property type="evidence" value="ECO:0007669"/>
    <property type="project" value="InterPro"/>
</dbReference>
<keyword evidence="8 10" id="KW-0472">Membrane</keyword>
<dbReference type="FunFam" id="3.40.50.300:FF:000289">
    <property type="entry name" value="ABC transporter G family member 31"/>
    <property type="match status" value="1"/>
</dbReference>
<dbReference type="Proteomes" id="UP001209570">
    <property type="component" value="Unassembled WGS sequence"/>
</dbReference>
<dbReference type="InterPro" id="IPR027417">
    <property type="entry name" value="P-loop_NTPase"/>
</dbReference>
<keyword evidence="6" id="KW-0067">ATP-binding</keyword>
<evidence type="ECO:0000256" key="6">
    <source>
        <dbReference type="ARBA" id="ARBA00022840"/>
    </source>
</evidence>
<evidence type="ECO:0000256" key="10">
    <source>
        <dbReference type="SAM" id="Phobius"/>
    </source>
</evidence>
<dbReference type="SMART" id="SM00382">
    <property type="entry name" value="AAA"/>
    <property type="match status" value="2"/>
</dbReference>
<dbReference type="CDD" id="cd03232">
    <property type="entry name" value="ABCG_PDR_domain2"/>
    <property type="match status" value="1"/>
</dbReference>
<dbReference type="GO" id="GO:0016020">
    <property type="term" value="C:membrane"/>
    <property type="evidence" value="ECO:0007669"/>
    <property type="project" value="UniProtKB-SubCell"/>
</dbReference>
<evidence type="ECO:0000256" key="9">
    <source>
        <dbReference type="SAM" id="MobiDB-lite"/>
    </source>
</evidence>
<feature type="compositionally biased region" description="Basic and acidic residues" evidence="9">
    <location>
        <begin position="705"/>
        <end position="715"/>
    </location>
</feature>
<comment type="caution">
    <text evidence="12">The sequence shown here is derived from an EMBL/GenBank/DDBJ whole genome shotgun (WGS) entry which is preliminary data.</text>
</comment>
<evidence type="ECO:0000259" key="11">
    <source>
        <dbReference type="PROSITE" id="PS50893"/>
    </source>
</evidence>
<proteinExistence type="inferred from homology"/>
<accession>A0AAD5QCW8</accession>
<keyword evidence="3" id="KW-0813">Transport</keyword>
<dbReference type="Pfam" id="PF00005">
    <property type="entry name" value="ABC_tran"/>
    <property type="match status" value="2"/>
</dbReference>
<evidence type="ECO:0000256" key="7">
    <source>
        <dbReference type="ARBA" id="ARBA00022989"/>
    </source>
</evidence>
<feature type="transmembrane region" description="Helical" evidence="10">
    <location>
        <begin position="1125"/>
        <end position="1148"/>
    </location>
</feature>